<sequence length="495" mass="53585">MTSVSSKPRRILVVGGGPCGLVTLRNLIERGPFDDVVLAERRDDVGGVWYVSTALLSSKRSKAGLGAQRTRPFWPTPAYPALVGNVLSEYLSFSHHPFPEPKSQIHPYPTLAETHAYLRKFSEMHLASGRIRLSTEVVWVDELPDSRGWSVTTRDWQAGKNGAEAVETWDAVVVATGWYDFPVWPESTPGLAEARAAGLATHAQTWYGPGGYEGKRVVVVGNANSSNDIAAQLKAVAAAPVYRSIRRQGLRRFAFLPDPRVIDVPRIARYILKPSGKLDLELHGGTTLIDIDAVVLGTGYSAASAPFVRVLQPQTTSGARALAPLTSAQTLPPRIPALYNHILYAPAPTLAFIGTLMSYTPFTLADVASTWLALVWTRRLALPAALVDRLAGERARLAHVAALRAQLAAAAGGRDASSLVAYHVLGPAERAYAQGLKDAIRGVAPEYAAVLPEWSEADWARREAMYERKWVSLQAERDAEIAAEARGAAPQLALL</sequence>
<accession>A0AAD6VKZ1</accession>
<dbReference type="Gene3D" id="3.50.50.60">
    <property type="entry name" value="FAD/NAD(P)-binding domain"/>
    <property type="match status" value="2"/>
</dbReference>
<keyword evidence="3" id="KW-0274">FAD</keyword>
<name>A0AAD6VKZ1_9AGAR</name>
<dbReference type="InterPro" id="IPR050346">
    <property type="entry name" value="FMO-like"/>
</dbReference>
<keyword evidence="6" id="KW-1185">Reference proteome</keyword>
<evidence type="ECO:0000256" key="2">
    <source>
        <dbReference type="ARBA" id="ARBA00022630"/>
    </source>
</evidence>
<evidence type="ECO:0000256" key="3">
    <source>
        <dbReference type="ARBA" id="ARBA00022827"/>
    </source>
</evidence>
<dbReference type="InterPro" id="IPR020946">
    <property type="entry name" value="Flavin_mOase-like"/>
</dbReference>
<dbReference type="Pfam" id="PF00743">
    <property type="entry name" value="FMO-like"/>
    <property type="match status" value="1"/>
</dbReference>
<evidence type="ECO:0000256" key="1">
    <source>
        <dbReference type="ARBA" id="ARBA00009183"/>
    </source>
</evidence>
<protein>
    <recommendedName>
        <fullName evidence="7">FAD/NAD(P)-binding domain-containing protein</fullName>
    </recommendedName>
</protein>
<comment type="similarity">
    <text evidence="1">Belongs to the FMO family.</text>
</comment>
<proteinExistence type="inferred from homology"/>
<dbReference type="GO" id="GO:0004499">
    <property type="term" value="F:N,N-dimethylaniline monooxygenase activity"/>
    <property type="evidence" value="ECO:0007669"/>
    <property type="project" value="InterPro"/>
</dbReference>
<dbReference type="PANTHER" id="PTHR23023">
    <property type="entry name" value="DIMETHYLANILINE MONOOXYGENASE"/>
    <property type="match status" value="1"/>
</dbReference>
<dbReference type="GO" id="GO:0050660">
    <property type="term" value="F:flavin adenine dinucleotide binding"/>
    <property type="evidence" value="ECO:0007669"/>
    <property type="project" value="InterPro"/>
</dbReference>
<dbReference type="AlphaFoldDB" id="A0AAD6VKZ1"/>
<dbReference type="PRINTS" id="PR00419">
    <property type="entry name" value="ADXRDTASE"/>
</dbReference>
<keyword evidence="4" id="KW-0560">Oxidoreductase</keyword>
<keyword evidence="2" id="KW-0285">Flavoprotein</keyword>
<gene>
    <name evidence="5" type="ORF">GGX14DRAFT_608071</name>
</gene>
<dbReference type="Proteomes" id="UP001219525">
    <property type="component" value="Unassembled WGS sequence"/>
</dbReference>
<dbReference type="SUPFAM" id="SSF51905">
    <property type="entry name" value="FAD/NAD(P)-binding domain"/>
    <property type="match status" value="1"/>
</dbReference>
<evidence type="ECO:0000313" key="5">
    <source>
        <dbReference type="EMBL" id="KAJ7215355.1"/>
    </source>
</evidence>
<dbReference type="GO" id="GO:0050661">
    <property type="term" value="F:NADP binding"/>
    <property type="evidence" value="ECO:0007669"/>
    <property type="project" value="InterPro"/>
</dbReference>
<comment type="caution">
    <text evidence="5">The sequence shown here is derived from an EMBL/GenBank/DDBJ whole genome shotgun (WGS) entry which is preliminary data.</text>
</comment>
<evidence type="ECO:0000313" key="6">
    <source>
        <dbReference type="Proteomes" id="UP001219525"/>
    </source>
</evidence>
<organism evidence="5 6">
    <name type="scientific">Mycena pura</name>
    <dbReference type="NCBI Taxonomy" id="153505"/>
    <lineage>
        <taxon>Eukaryota</taxon>
        <taxon>Fungi</taxon>
        <taxon>Dikarya</taxon>
        <taxon>Basidiomycota</taxon>
        <taxon>Agaricomycotina</taxon>
        <taxon>Agaricomycetes</taxon>
        <taxon>Agaricomycetidae</taxon>
        <taxon>Agaricales</taxon>
        <taxon>Marasmiineae</taxon>
        <taxon>Mycenaceae</taxon>
        <taxon>Mycena</taxon>
    </lineage>
</organism>
<dbReference type="EMBL" id="JARJCW010000017">
    <property type="protein sequence ID" value="KAJ7215355.1"/>
    <property type="molecule type" value="Genomic_DNA"/>
</dbReference>
<dbReference type="InterPro" id="IPR036188">
    <property type="entry name" value="FAD/NAD-bd_sf"/>
</dbReference>
<reference evidence="5" key="1">
    <citation type="submission" date="2023-03" db="EMBL/GenBank/DDBJ databases">
        <title>Massive genome expansion in bonnet fungi (Mycena s.s.) driven by repeated elements and novel gene families across ecological guilds.</title>
        <authorList>
            <consortium name="Lawrence Berkeley National Laboratory"/>
            <person name="Harder C.B."/>
            <person name="Miyauchi S."/>
            <person name="Viragh M."/>
            <person name="Kuo A."/>
            <person name="Thoen E."/>
            <person name="Andreopoulos B."/>
            <person name="Lu D."/>
            <person name="Skrede I."/>
            <person name="Drula E."/>
            <person name="Henrissat B."/>
            <person name="Morin E."/>
            <person name="Kohler A."/>
            <person name="Barry K."/>
            <person name="LaButti K."/>
            <person name="Morin E."/>
            <person name="Salamov A."/>
            <person name="Lipzen A."/>
            <person name="Mereny Z."/>
            <person name="Hegedus B."/>
            <person name="Baldrian P."/>
            <person name="Stursova M."/>
            <person name="Weitz H."/>
            <person name="Taylor A."/>
            <person name="Grigoriev I.V."/>
            <person name="Nagy L.G."/>
            <person name="Martin F."/>
            <person name="Kauserud H."/>
        </authorList>
    </citation>
    <scope>NUCLEOTIDE SEQUENCE</scope>
    <source>
        <strain evidence="5">9144</strain>
    </source>
</reference>
<evidence type="ECO:0000256" key="4">
    <source>
        <dbReference type="ARBA" id="ARBA00023002"/>
    </source>
</evidence>
<evidence type="ECO:0008006" key="7">
    <source>
        <dbReference type="Google" id="ProtNLM"/>
    </source>
</evidence>